<sequence length="107" mass="12868">MLSEAGKLSDLEYEHWLQVETDPDIIDFCDQPIKMEMIENEKTYSSIVDMWVKYKSNEEAYIEIKYRKDLLKETVKKQIYIQEEFGGSKNYFLKIVRQILFNRTIPC</sequence>
<keyword evidence="2" id="KW-0378">Hydrolase</keyword>
<organism evidence="2 3">
    <name type="scientific">Lysinibacillus zambalensis</name>
    <dbReference type="NCBI Taxonomy" id="3160866"/>
    <lineage>
        <taxon>Bacteria</taxon>
        <taxon>Bacillati</taxon>
        <taxon>Bacillota</taxon>
        <taxon>Bacilli</taxon>
        <taxon>Bacillales</taxon>
        <taxon>Bacillaceae</taxon>
        <taxon>Lysinibacillus</taxon>
    </lineage>
</organism>
<dbReference type="EMBL" id="JBEGDG010000001">
    <property type="protein sequence ID" value="MEQ6353180.1"/>
    <property type="molecule type" value="Genomic_DNA"/>
</dbReference>
<accession>A0ABV1MKZ5</accession>
<dbReference type="RefSeq" id="WP_349657965.1">
    <property type="nucleotide sequence ID" value="NZ_JBEGDG010000001.1"/>
</dbReference>
<dbReference type="Proteomes" id="UP001478862">
    <property type="component" value="Unassembled WGS sequence"/>
</dbReference>
<evidence type="ECO:0000313" key="3">
    <source>
        <dbReference type="Proteomes" id="UP001478862"/>
    </source>
</evidence>
<evidence type="ECO:0000313" key="2">
    <source>
        <dbReference type="EMBL" id="MEQ6353180.1"/>
    </source>
</evidence>
<reference evidence="2 3" key="1">
    <citation type="submission" date="2024-06" db="EMBL/GenBank/DDBJ databases">
        <title>Lysinibacillus zambalefons sp. nov., a Novel Firmicute Isolated from the Poon Bato Zambales Hyperalkaline Spring.</title>
        <authorList>
            <person name="Aja J.A."/>
            <person name="Lazaro J.E.H."/>
            <person name="Llorin L.D."/>
            <person name="Lim K.R."/>
            <person name="Teodosio J."/>
            <person name="Dalisay D.S."/>
        </authorList>
    </citation>
    <scope>NUCLEOTIDE SEQUENCE [LARGE SCALE GENOMIC DNA]</scope>
    <source>
        <strain evidence="2 3">M3</strain>
    </source>
</reference>
<feature type="domain" description="TnsA endonuclease N-terminal" evidence="1">
    <location>
        <begin position="22"/>
        <end position="95"/>
    </location>
</feature>
<keyword evidence="2" id="KW-0255">Endonuclease</keyword>
<dbReference type="Pfam" id="PF08722">
    <property type="entry name" value="Tn7_TnsA-like_N"/>
    <property type="match status" value="1"/>
</dbReference>
<comment type="caution">
    <text evidence="2">The sequence shown here is derived from an EMBL/GenBank/DDBJ whole genome shotgun (WGS) entry which is preliminary data.</text>
</comment>
<keyword evidence="3" id="KW-1185">Reference proteome</keyword>
<keyword evidence="2" id="KW-0540">Nuclease</keyword>
<dbReference type="GO" id="GO:0004519">
    <property type="term" value="F:endonuclease activity"/>
    <property type="evidence" value="ECO:0007669"/>
    <property type="project" value="UniProtKB-KW"/>
</dbReference>
<name>A0ABV1MKZ5_9BACI</name>
<dbReference type="InterPro" id="IPR014833">
    <property type="entry name" value="TnsA_N"/>
</dbReference>
<evidence type="ECO:0000259" key="1">
    <source>
        <dbReference type="Pfam" id="PF08722"/>
    </source>
</evidence>
<protein>
    <submittedName>
        <fullName evidence="2">TnsA endonuclease N-terminal domain-containing protein</fullName>
    </submittedName>
</protein>
<proteinExistence type="predicted"/>
<gene>
    <name evidence="2" type="ORF">ABNX05_00960</name>
</gene>